<keyword evidence="3" id="KW-1185">Reference proteome</keyword>
<dbReference type="PANTHER" id="PTHR39165">
    <property type="entry name" value="IG HYPOTHETICAL 17883"/>
    <property type="match status" value="1"/>
</dbReference>
<dbReference type="PANTHER" id="PTHR39165:SF1">
    <property type="entry name" value="DUF456 DOMAIN-CONTAINING PROTEIN"/>
    <property type="match status" value="1"/>
</dbReference>
<dbReference type="InterPro" id="IPR007403">
    <property type="entry name" value="DUF456"/>
</dbReference>
<proteinExistence type="predicted"/>
<accession>A0A4R6YN28</accession>
<name>A0A4R6YN28_9GAMM</name>
<sequence length="164" mass="16457">MTIALYLLAAVMIVVGLFGTVLPALPGIPLMFAGMFLAAWNDNFVHVGPWTLGVLGILCALAIAADIAASLLGAKRVGASAWALFGAAVGTLVGFFFSLPGLILGPFLGALAGELIAGSTLKRAAHVGVGTWVGLLVGTLVKVALAFAMIGVFALALLVPASVS</sequence>
<dbReference type="RefSeq" id="WP_133821103.1">
    <property type="nucleotide sequence ID" value="NZ_SNZH01000018.1"/>
</dbReference>
<reference evidence="2 3" key="1">
    <citation type="submission" date="2019-03" db="EMBL/GenBank/DDBJ databases">
        <title>Genomic Encyclopedia of Type Strains, Phase IV (KMG-IV): sequencing the most valuable type-strain genomes for metagenomic binning, comparative biology and taxonomic classification.</title>
        <authorList>
            <person name="Goeker M."/>
        </authorList>
    </citation>
    <scope>NUCLEOTIDE SEQUENCE [LARGE SCALE GENOMIC DNA]</scope>
    <source>
        <strain evidence="2 3">DSM 21667</strain>
    </source>
</reference>
<dbReference type="Pfam" id="PF04306">
    <property type="entry name" value="DUF456"/>
    <property type="match status" value="1"/>
</dbReference>
<dbReference type="OrthoDB" id="9808460at2"/>
<evidence type="ECO:0000313" key="3">
    <source>
        <dbReference type="Proteomes" id="UP000295293"/>
    </source>
</evidence>
<protein>
    <recommendedName>
        <fullName evidence="4">DUF456 family protein</fullName>
    </recommendedName>
</protein>
<keyword evidence="1" id="KW-0812">Transmembrane</keyword>
<keyword evidence="1" id="KW-1133">Transmembrane helix</keyword>
<gene>
    <name evidence="2" type="ORF">DFR29_11824</name>
</gene>
<organism evidence="2 3">
    <name type="scientific">Tahibacter aquaticus</name>
    <dbReference type="NCBI Taxonomy" id="520092"/>
    <lineage>
        <taxon>Bacteria</taxon>
        <taxon>Pseudomonadati</taxon>
        <taxon>Pseudomonadota</taxon>
        <taxon>Gammaproteobacteria</taxon>
        <taxon>Lysobacterales</taxon>
        <taxon>Rhodanobacteraceae</taxon>
        <taxon>Tahibacter</taxon>
    </lineage>
</organism>
<evidence type="ECO:0000256" key="1">
    <source>
        <dbReference type="SAM" id="Phobius"/>
    </source>
</evidence>
<comment type="caution">
    <text evidence="2">The sequence shown here is derived from an EMBL/GenBank/DDBJ whole genome shotgun (WGS) entry which is preliminary data.</text>
</comment>
<feature type="transmembrane region" description="Helical" evidence="1">
    <location>
        <begin position="7"/>
        <end position="40"/>
    </location>
</feature>
<dbReference type="AlphaFoldDB" id="A0A4R6YN28"/>
<evidence type="ECO:0008006" key="4">
    <source>
        <dbReference type="Google" id="ProtNLM"/>
    </source>
</evidence>
<feature type="transmembrane region" description="Helical" evidence="1">
    <location>
        <begin position="79"/>
        <end position="97"/>
    </location>
</feature>
<feature type="transmembrane region" description="Helical" evidence="1">
    <location>
        <begin position="133"/>
        <end position="159"/>
    </location>
</feature>
<keyword evidence="1" id="KW-0472">Membrane</keyword>
<dbReference type="Proteomes" id="UP000295293">
    <property type="component" value="Unassembled WGS sequence"/>
</dbReference>
<feature type="transmembrane region" description="Helical" evidence="1">
    <location>
        <begin position="52"/>
        <end position="72"/>
    </location>
</feature>
<dbReference type="EMBL" id="SNZH01000018">
    <property type="protein sequence ID" value="TDR38881.1"/>
    <property type="molecule type" value="Genomic_DNA"/>
</dbReference>
<evidence type="ECO:0000313" key="2">
    <source>
        <dbReference type="EMBL" id="TDR38881.1"/>
    </source>
</evidence>